<feature type="domain" description="Proline dehydrogenase" evidence="3">
    <location>
        <begin position="83"/>
        <end position="382"/>
    </location>
</feature>
<evidence type="ECO:0000256" key="1">
    <source>
        <dbReference type="ARBA" id="ARBA00023002"/>
    </source>
</evidence>
<dbReference type="RefSeq" id="WP_315577292.1">
    <property type="nucleotide sequence ID" value="NZ_JARDXH010000006.1"/>
</dbReference>
<gene>
    <name evidence="4" type="ORF">PQG45_11615</name>
</gene>
<dbReference type="InterPro" id="IPR002872">
    <property type="entry name" value="Proline_DH_dom"/>
</dbReference>
<comment type="caution">
    <text evidence="4">The sequence shown here is derived from an EMBL/GenBank/DDBJ whole genome shotgun (WGS) entry which is preliminary data.</text>
</comment>
<evidence type="ECO:0000256" key="2">
    <source>
        <dbReference type="SAM" id="Phobius"/>
    </source>
</evidence>
<dbReference type="PANTHER" id="PTHR13914">
    <property type="entry name" value="PROLINE OXIDASE"/>
    <property type="match status" value="1"/>
</dbReference>
<dbReference type="EMBL" id="JAVNWW010000008">
    <property type="protein sequence ID" value="MDU0809676.1"/>
    <property type="molecule type" value="Genomic_DNA"/>
</dbReference>
<feature type="transmembrane region" description="Helical" evidence="2">
    <location>
        <begin position="43"/>
        <end position="62"/>
    </location>
</feature>
<dbReference type="InterPro" id="IPR015659">
    <property type="entry name" value="Proline_oxidase"/>
</dbReference>
<proteinExistence type="predicted"/>
<reference evidence="4 5" key="1">
    <citation type="submission" date="2023-09" db="EMBL/GenBank/DDBJ databases">
        <title>Aquirufa genomes.</title>
        <authorList>
            <person name="Pitt A."/>
        </authorList>
    </citation>
    <scope>NUCLEOTIDE SEQUENCE [LARGE SCALE GENOMIC DNA]</scope>
    <source>
        <strain evidence="4 5">LEOWEIH-7C</strain>
    </source>
</reference>
<evidence type="ECO:0000259" key="3">
    <source>
        <dbReference type="Pfam" id="PF01619"/>
    </source>
</evidence>
<dbReference type="Gene3D" id="3.20.20.220">
    <property type="match status" value="1"/>
</dbReference>
<keyword evidence="2" id="KW-0812">Transmembrane</keyword>
<keyword evidence="2" id="KW-1133">Transmembrane helix</keyword>
<evidence type="ECO:0000313" key="5">
    <source>
        <dbReference type="Proteomes" id="UP001249959"/>
    </source>
</evidence>
<keyword evidence="2" id="KW-0472">Membrane</keyword>
<name>A0ABU3TUZ4_9BACT</name>
<dbReference type="InterPro" id="IPR029041">
    <property type="entry name" value="FAD-linked_oxidoreductase-like"/>
</dbReference>
<protein>
    <submittedName>
        <fullName evidence="4">Proline dehydrogenase family protein</fullName>
    </submittedName>
</protein>
<organism evidence="4 5">
    <name type="scientific">Aquirufa regiilacus</name>
    <dbReference type="NCBI Taxonomy" id="3024868"/>
    <lineage>
        <taxon>Bacteria</taxon>
        <taxon>Pseudomonadati</taxon>
        <taxon>Bacteroidota</taxon>
        <taxon>Cytophagia</taxon>
        <taxon>Cytophagales</taxon>
        <taxon>Flectobacillaceae</taxon>
        <taxon>Aquirufa</taxon>
    </lineage>
</organism>
<sequence length="398" mass="46183">MNKTNASTLPQLSFEDTQIAFASKSNFKLKKAYWIFALMNQNWLVKLGTFFIKLFLFLHFPIKKLIKSTIFEQFCGGETIQECKQTIDQLQQGKIGTILDYSVEGEENEKSFQITKHEILKTIQKAHENQAIPFAVFKMTGIFQADLLEEFQTESGLTEDNEETFQHSKEILIEICQLAYDLKVRLFIDAEESWLQGTIDTLTYEMMERFNHETAIIFNTFQMYRVDMLENLTNAIKAAKDKSYFLGVKLVRGAYLEKERQRAHEDEYSEPLHKDKEHTDQDFNTGMLACLTNIERVHFCIGTHNEYSCKLLLEEMAKQHIPHNHPNIYFAQLLGMSDNISYNLASAGYNVAKYVPYGPVESVMPYLFRRAEENSSIAGQTSREFTLLLNEVKRRKNA</sequence>
<keyword evidence="5" id="KW-1185">Reference proteome</keyword>
<dbReference type="Pfam" id="PF01619">
    <property type="entry name" value="Pro_dh"/>
    <property type="match status" value="1"/>
</dbReference>
<dbReference type="SUPFAM" id="SSF51730">
    <property type="entry name" value="FAD-linked oxidoreductase"/>
    <property type="match status" value="1"/>
</dbReference>
<dbReference type="Proteomes" id="UP001249959">
    <property type="component" value="Unassembled WGS sequence"/>
</dbReference>
<keyword evidence="1" id="KW-0560">Oxidoreductase</keyword>
<evidence type="ECO:0000313" key="4">
    <source>
        <dbReference type="EMBL" id="MDU0809676.1"/>
    </source>
</evidence>
<dbReference type="PANTHER" id="PTHR13914:SF0">
    <property type="entry name" value="PROLINE DEHYDROGENASE 1, MITOCHONDRIAL"/>
    <property type="match status" value="1"/>
</dbReference>
<accession>A0ABU3TUZ4</accession>